<dbReference type="RefSeq" id="WP_090498448.1">
    <property type="nucleotide sequence ID" value="NZ_FOWX01000005.1"/>
</dbReference>
<sequence length="130" mass="14023">MPTAYRLLLPLGLALLSACAHQPGSLAVHQQSQCPLSLRSGQQVILTLPSNPTTGFRWVLRDGASSLLDSLGPEVYSNPEDAGLIGSAGQSTWRFQARQAGAGHLLLTYQRPWETEVAPAKTFDCPLRVQ</sequence>
<organism evidence="5 6">
    <name type="scientific">Pseudomonas borbori</name>
    <dbReference type="NCBI Taxonomy" id="289003"/>
    <lineage>
        <taxon>Bacteria</taxon>
        <taxon>Pseudomonadati</taxon>
        <taxon>Pseudomonadota</taxon>
        <taxon>Gammaproteobacteria</taxon>
        <taxon>Pseudomonadales</taxon>
        <taxon>Pseudomonadaceae</taxon>
        <taxon>Pseudomonas</taxon>
    </lineage>
</organism>
<dbReference type="OrthoDB" id="670336at2"/>
<evidence type="ECO:0000256" key="2">
    <source>
        <dbReference type="ARBA" id="ARBA00022704"/>
    </source>
</evidence>
<dbReference type="InterPro" id="IPR018990">
    <property type="entry name" value="Prot_inh_I42_chagasin"/>
</dbReference>
<dbReference type="GO" id="GO:0004869">
    <property type="term" value="F:cysteine-type endopeptidase inhibitor activity"/>
    <property type="evidence" value="ECO:0007669"/>
    <property type="project" value="UniProtKB-KW"/>
</dbReference>
<evidence type="ECO:0000256" key="3">
    <source>
        <dbReference type="SAM" id="SignalP"/>
    </source>
</evidence>
<dbReference type="PANTHER" id="PTHR36530:SF1">
    <property type="entry name" value="AMOEBIASIN-1"/>
    <property type="match status" value="1"/>
</dbReference>
<proteinExistence type="predicted"/>
<dbReference type="InterPro" id="IPR036331">
    <property type="entry name" value="Chagasin-like_sf"/>
</dbReference>
<dbReference type="EMBL" id="FOWX01000005">
    <property type="protein sequence ID" value="SFP11306.1"/>
    <property type="molecule type" value="Genomic_DNA"/>
</dbReference>
<keyword evidence="1" id="KW-0646">Protease inhibitor</keyword>
<feature type="domain" description="Proteinase inhibitor I42 chagasin" evidence="4">
    <location>
        <begin position="38"/>
        <end position="125"/>
    </location>
</feature>
<dbReference type="STRING" id="289003.SAMN05216190_10550"/>
<feature type="chain" id="PRO_5011447845" evidence="3">
    <location>
        <begin position="21"/>
        <end position="130"/>
    </location>
</feature>
<keyword evidence="2" id="KW-0789">Thiol protease inhibitor</keyword>
<dbReference type="Gene3D" id="2.60.40.2020">
    <property type="match status" value="1"/>
</dbReference>
<accession>A0A1I5MQU6</accession>
<protein>
    <submittedName>
        <fullName evidence="5">Inhibitor of cysteine peptidase</fullName>
    </submittedName>
</protein>
<evidence type="ECO:0000256" key="1">
    <source>
        <dbReference type="ARBA" id="ARBA00022690"/>
    </source>
</evidence>
<dbReference type="PROSITE" id="PS51257">
    <property type="entry name" value="PROKAR_LIPOPROTEIN"/>
    <property type="match status" value="1"/>
</dbReference>
<feature type="signal peptide" evidence="3">
    <location>
        <begin position="1"/>
        <end position="20"/>
    </location>
</feature>
<dbReference type="SUPFAM" id="SSF141066">
    <property type="entry name" value="ICP-like"/>
    <property type="match status" value="1"/>
</dbReference>
<dbReference type="PANTHER" id="PTHR36530">
    <property type="entry name" value="INHIBITOR OF CYSTEINE PEPTIDASE"/>
    <property type="match status" value="1"/>
</dbReference>
<evidence type="ECO:0000313" key="6">
    <source>
        <dbReference type="Proteomes" id="UP000198784"/>
    </source>
</evidence>
<gene>
    <name evidence="5" type="ORF">SAMN05216190_10550</name>
</gene>
<dbReference type="Pfam" id="PF09394">
    <property type="entry name" value="Inhibitor_I42"/>
    <property type="match status" value="1"/>
</dbReference>
<reference evidence="6" key="1">
    <citation type="submission" date="2016-10" db="EMBL/GenBank/DDBJ databases">
        <authorList>
            <person name="Varghese N."/>
            <person name="Submissions S."/>
        </authorList>
    </citation>
    <scope>NUCLEOTIDE SEQUENCE [LARGE SCALE GENOMIC DNA]</scope>
    <source>
        <strain evidence="6">DSM 17834</strain>
    </source>
</reference>
<keyword evidence="3" id="KW-0732">Signal</keyword>
<evidence type="ECO:0000259" key="4">
    <source>
        <dbReference type="Pfam" id="PF09394"/>
    </source>
</evidence>
<dbReference type="InterPro" id="IPR052781">
    <property type="entry name" value="Cys_protease_inhibitor_I42"/>
</dbReference>
<name>A0A1I5MQU6_9PSED</name>
<dbReference type="AlphaFoldDB" id="A0A1I5MQU6"/>
<keyword evidence="6" id="KW-1185">Reference proteome</keyword>
<evidence type="ECO:0000313" key="5">
    <source>
        <dbReference type="EMBL" id="SFP11306.1"/>
    </source>
</evidence>
<dbReference type="Proteomes" id="UP000198784">
    <property type="component" value="Unassembled WGS sequence"/>
</dbReference>